<keyword evidence="3 6" id="KW-0378">Hydrolase</keyword>
<evidence type="ECO:0000256" key="3">
    <source>
        <dbReference type="ARBA" id="ARBA00022801"/>
    </source>
</evidence>
<protein>
    <submittedName>
        <fullName evidence="11">Calpain catalytic domain-containing protein</fullName>
    </submittedName>
</protein>
<dbReference type="GO" id="GO:0004198">
    <property type="term" value="F:calcium-dependent cysteine-type endopeptidase activity"/>
    <property type="evidence" value="ECO:0007669"/>
    <property type="project" value="InterPro"/>
</dbReference>
<dbReference type="PANTHER" id="PTHR10183:SF419">
    <property type="entry name" value="CALPAIN CLP-1"/>
    <property type="match status" value="1"/>
</dbReference>
<sequence>MYNGNNGTDLNNISVGLRRPNERYIVMDNIEDECYMVRVNDEKFGGLVGNGNIGFIVGNTGSYTEEHTRPGAPPSGYDSYGGGYPSNNAYGGRSDDQKPAYGWNVGNSGSQSGGRYSPAPGHNTGGYEPYGTGEVNHYGGRYSPATGYPESYGSGTYGGTAAPGYGYKPYVEGQQGNYGGGYGGGQFGGGQSSGYPEFGHGYASNIGGYGGGYKDEEYNLKRNQELGRVGFGSGFPGFIGDDIGNILGGFISGSGGNKGGLNINDITGIIGNLSGGGGRSGKGDKLSSIIGGIGGLIGGKNKNPFGGGGPNVNPSNLNGGVVDVVSGLVGKLAHRYLGIDPATGKIIGAIAGNVIFNLGGKDNSLGSVGKVILDNIISGKFKRKVNPYVPPEPTRPGRLPTPGERAEAIDFYEERDRCLRERSLFEDPEFPATDRSLYYRERPRRRVVWLRPGEIVNEPQLITEGQSRFDVVQGELGDCWLLAAAANLTLRDELFYRVVPPDQSFTDNYAGIFHFQFWHYGHWIDVIVDDRLPTVDGELIYMHSRDNNEFWSALLEKAYAKLHGSYEALKGGTTSEALEDFTGGLTEFVDLKQPPNHLMELMMRAFEMGSLFGCSIEADPHVLEARLSNGLVRGHAYSITSMRMVNTHYGSLPLLRIRNPWGNQQEWNGPWSDNSREWHSISDREKQEMGLTFAHDGEFWMSFDDFLRNFEKMEICNLGPDVMDEVYEMTGVRSSQNNWSVVTHDGSWVANYSAGGCRNYINSFAHNPQYRVQLTDADPNDDDDLCTVIIAVMQKYRREQKHLGLDNHAIGFA</sequence>
<dbReference type="EMBL" id="UXUI01009021">
    <property type="protein sequence ID" value="VDD92886.1"/>
    <property type="molecule type" value="Genomic_DNA"/>
</dbReference>
<dbReference type="SMART" id="SM00720">
    <property type="entry name" value="calpain_III"/>
    <property type="match status" value="1"/>
</dbReference>
<dbReference type="CDD" id="cd00044">
    <property type="entry name" value="CysPc"/>
    <property type="match status" value="1"/>
</dbReference>
<dbReference type="FunFam" id="3.90.70.10:FF:000001">
    <property type="entry name" value="Calpain-1 catalytic subunit"/>
    <property type="match status" value="1"/>
</dbReference>
<dbReference type="GO" id="GO:0006508">
    <property type="term" value="P:proteolysis"/>
    <property type="evidence" value="ECO:0007669"/>
    <property type="project" value="UniProtKB-KW"/>
</dbReference>
<dbReference type="PROSITE" id="PS00139">
    <property type="entry name" value="THIOL_PROTEASE_CYS"/>
    <property type="match status" value="1"/>
</dbReference>
<dbReference type="InterPro" id="IPR000169">
    <property type="entry name" value="Pept_cys_AS"/>
</dbReference>
<accession>A0A158QB42</accession>
<dbReference type="InterPro" id="IPR038765">
    <property type="entry name" value="Papain-like_cys_pep_sf"/>
</dbReference>
<dbReference type="InterPro" id="IPR022682">
    <property type="entry name" value="Calpain_domain_III"/>
</dbReference>
<feature type="region of interest" description="Disordered" evidence="7">
    <location>
        <begin position="63"/>
        <end position="128"/>
    </location>
</feature>
<evidence type="ECO:0000313" key="11">
    <source>
        <dbReference type="WBParaSite" id="EVEC_0000815301-mRNA-1"/>
    </source>
</evidence>
<feature type="active site" evidence="5 6">
    <location>
        <position position="479"/>
    </location>
</feature>
<reference evidence="11" key="1">
    <citation type="submission" date="2016-04" db="UniProtKB">
        <authorList>
            <consortium name="WormBaseParasite"/>
        </authorList>
    </citation>
    <scope>IDENTIFICATION</scope>
</reference>
<name>A0A158QB42_ENTVE</name>
<evidence type="ECO:0000256" key="6">
    <source>
        <dbReference type="PROSITE-ProRule" id="PRU00239"/>
    </source>
</evidence>
<dbReference type="AlphaFoldDB" id="A0A158QB42"/>
<organism evidence="11">
    <name type="scientific">Enterobius vermicularis</name>
    <name type="common">Human pinworm</name>
    <dbReference type="NCBI Taxonomy" id="51028"/>
    <lineage>
        <taxon>Eukaryota</taxon>
        <taxon>Metazoa</taxon>
        <taxon>Ecdysozoa</taxon>
        <taxon>Nematoda</taxon>
        <taxon>Chromadorea</taxon>
        <taxon>Rhabditida</taxon>
        <taxon>Spirurina</taxon>
        <taxon>Oxyuridomorpha</taxon>
        <taxon>Oxyuroidea</taxon>
        <taxon>Oxyuridae</taxon>
        <taxon>Enterobius</taxon>
    </lineage>
</organism>
<comment type="similarity">
    <text evidence="1">Belongs to the peptidase C2 family.</text>
</comment>
<evidence type="ECO:0000313" key="9">
    <source>
        <dbReference type="EMBL" id="VDD92886.1"/>
    </source>
</evidence>
<keyword evidence="10" id="KW-1185">Reference proteome</keyword>
<dbReference type="PANTHER" id="PTHR10183">
    <property type="entry name" value="CALPAIN"/>
    <property type="match status" value="1"/>
</dbReference>
<dbReference type="InterPro" id="IPR022684">
    <property type="entry name" value="Calpain_cysteine_protease"/>
</dbReference>
<gene>
    <name evidence="9" type="ORF">EVEC_LOCUS7637</name>
</gene>
<feature type="compositionally biased region" description="Polar residues" evidence="7">
    <location>
        <begin position="105"/>
        <end position="114"/>
    </location>
</feature>
<dbReference type="Proteomes" id="UP000274131">
    <property type="component" value="Unassembled WGS sequence"/>
</dbReference>
<dbReference type="OrthoDB" id="424753at2759"/>
<dbReference type="SUPFAM" id="SSF54001">
    <property type="entry name" value="Cysteine proteinases"/>
    <property type="match status" value="1"/>
</dbReference>
<proteinExistence type="inferred from homology"/>
<dbReference type="Gene3D" id="3.90.70.10">
    <property type="entry name" value="Cysteine proteinases"/>
    <property type="match status" value="1"/>
</dbReference>
<dbReference type="GO" id="GO:0005737">
    <property type="term" value="C:cytoplasm"/>
    <property type="evidence" value="ECO:0007669"/>
    <property type="project" value="TreeGrafter"/>
</dbReference>
<keyword evidence="2 6" id="KW-0645">Protease</keyword>
<dbReference type="InterPro" id="IPR036213">
    <property type="entry name" value="Calpain_III_sf"/>
</dbReference>
<reference evidence="9 10" key="2">
    <citation type="submission" date="2018-10" db="EMBL/GenBank/DDBJ databases">
        <authorList>
            <consortium name="Pathogen Informatics"/>
        </authorList>
    </citation>
    <scope>NUCLEOTIDE SEQUENCE [LARGE SCALE GENOMIC DNA]</scope>
</reference>
<feature type="active site" evidence="5 6">
    <location>
        <position position="659"/>
    </location>
</feature>
<dbReference type="PROSITE" id="PS50203">
    <property type="entry name" value="CALPAIN_CAT"/>
    <property type="match status" value="1"/>
</dbReference>
<evidence type="ECO:0000256" key="1">
    <source>
        <dbReference type="ARBA" id="ARBA00007623"/>
    </source>
</evidence>
<dbReference type="PRINTS" id="PR00704">
    <property type="entry name" value="CALPAIN"/>
</dbReference>
<evidence type="ECO:0000256" key="7">
    <source>
        <dbReference type="SAM" id="MobiDB-lite"/>
    </source>
</evidence>
<evidence type="ECO:0000313" key="10">
    <source>
        <dbReference type="Proteomes" id="UP000274131"/>
    </source>
</evidence>
<dbReference type="InterPro" id="IPR022683">
    <property type="entry name" value="Calpain_III"/>
</dbReference>
<evidence type="ECO:0000259" key="8">
    <source>
        <dbReference type="PROSITE" id="PS50203"/>
    </source>
</evidence>
<dbReference type="Pfam" id="PF00648">
    <property type="entry name" value="Peptidase_C2"/>
    <property type="match status" value="1"/>
</dbReference>
<evidence type="ECO:0000256" key="2">
    <source>
        <dbReference type="ARBA" id="ARBA00022670"/>
    </source>
</evidence>
<feature type="domain" description="Calpain catalytic" evidence="8">
    <location>
        <begin position="424"/>
        <end position="719"/>
    </location>
</feature>
<keyword evidence="4 6" id="KW-0788">Thiol protease</keyword>
<dbReference type="SUPFAM" id="SSF49758">
    <property type="entry name" value="Calpain large subunit, middle domain (domain III)"/>
    <property type="match status" value="1"/>
</dbReference>
<dbReference type="InterPro" id="IPR001300">
    <property type="entry name" value="Peptidase_C2_calpain_cat"/>
</dbReference>
<dbReference type="Gene3D" id="2.60.120.380">
    <property type="match status" value="1"/>
</dbReference>
<dbReference type="STRING" id="51028.A0A158QB42"/>
<feature type="active site" evidence="5 6">
    <location>
        <position position="635"/>
    </location>
</feature>
<evidence type="ECO:0000256" key="4">
    <source>
        <dbReference type="ARBA" id="ARBA00022807"/>
    </source>
</evidence>
<dbReference type="Pfam" id="PF01067">
    <property type="entry name" value="Calpain_III"/>
    <property type="match status" value="1"/>
</dbReference>
<dbReference type="WBParaSite" id="EVEC_0000815301-mRNA-1">
    <property type="protein sequence ID" value="EVEC_0000815301-mRNA-1"/>
    <property type="gene ID" value="EVEC_0000815301"/>
</dbReference>
<dbReference type="SMART" id="SM00230">
    <property type="entry name" value="CysPc"/>
    <property type="match status" value="1"/>
</dbReference>
<evidence type="ECO:0000256" key="5">
    <source>
        <dbReference type="PIRSR" id="PIRSR622684-1"/>
    </source>
</evidence>